<dbReference type="PANTHER" id="PTHR23193:SF21">
    <property type="entry name" value="NUCLEAR PORE COMPLEX PROTEIN NUP214"/>
    <property type="match status" value="1"/>
</dbReference>
<feature type="compositionally biased region" description="Low complexity" evidence="1">
    <location>
        <begin position="577"/>
        <end position="587"/>
    </location>
</feature>
<organism evidence="3 4">
    <name type="scientific">Rousettus aegyptiacus</name>
    <name type="common">Egyptian fruit bat</name>
    <name type="synonym">Pteropus aegyptiacus</name>
    <dbReference type="NCBI Taxonomy" id="9407"/>
    <lineage>
        <taxon>Eukaryota</taxon>
        <taxon>Metazoa</taxon>
        <taxon>Chordata</taxon>
        <taxon>Craniata</taxon>
        <taxon>Vertebrata</taxon>
        <taxon>Euteleostomi</taxon>
        <taxon>Mammalia</taxon>
        <taxon>Eutheria</taxon>
        <taxon>Laurasiatheria</taxon>
        <taxon>Chiroptera</taxon>
        <taxon>Yinpterochiroptera</taxon>
        <taxon>Pteropodoidea</taxon>
        <taxon>Pteropodidae</taxon>
        <taxon>Rousettinae</taxon>
        <taxon>Rousettus</taxon>
    </lineage>
</organism>
<feature type="compositionally biased region" description="Polar residues" evidence="1">
    <location>
        <begin position="765"/>
        <end position="782"/>
    </location>
</feature>
<feature type="compositionally biased region" description="Polar residues" evidence="1">
    <location>
        <begin position="1462"/>
        <end position="1474"/>
    </location>
</feature>
<feature type="region of interest" description="Disordered" evidence="1">
    <location>
        <begin position="577"/>
        <end position="597"/>
    </location>
</feature>
<feature type="compositionally biased region" description="Low complexity" evidence="1">
    <location>
        <begin position="1507"/>
        <end position="1516"/>
    </location>
</feature>
<feature type="compositionally biased region" description="Polar residues" evidence="1">
    <location>
        <begin position="193"/>
        <end position="217"/>
    </location>
</feature>
<feature type="region of interest" description="Disordered" evidence="1">
    <location>
        <begin position="765"/>
        <end position="789"/>
    </location>
</feature>
<accession>A0A7J8INR0</accession>
<proteinExistence type="predicted"/>
<evidence type="ECO:0000256" key="1">
    <source>
        <dbReference type="SAM" id="MobiDB-lite"/>
    </source>
</evidence>
<feature type="region of interest" description="Disordered" evidence="1">
    <location>
        <begin position="1400"/>
        <end position="1422"/>
    </location>
</feature>
<dbReference type="InterPro" id="IPR026054">
    <property type="entry name" value="Nucleoporin"/>
</dbReference>
<feature type="chain" id="PRO_5029740162" evidence="2">
    <location>
        <begin position="24"/>
        <end position="1694"/>
    </location>
</feature>
<feature type="compositionally biased region" description="Polar residues" evidence="1">
    <location>
        <begin position="1112"/>
        <end position="1123"/>
    </location>
</feature>
<gene>
    <name evidence="3" type="ORF">HJG63_014488</name>
</gene>
<feature type="compositionally biased region" description="Low complexity" evidence="1">
    <location>
        <begin position="1084"/>
        <end position="1109"/>
    </location>
</feature>
<evidence type="ECO:0000256" key="2">
    <source>
        <dbReference type="SAM" id="SignalP"/>
    </source>
</evidence>
<dbReference type="GO" id="GO:0006606">
    <property type="term" value="P:protein import into nucleus"/>
    <property type="evidence" value="ECO:0007669"/>
    <property type="project" value="TreeGrafter"/>
</dbReference>
<feature type="compositionally biased region" description="Polar residues" evidence="1">
    <location>
        <begin position="156"/>
        <end position="167"/>
    </location>
</feature>
<dbReference type="GO" id="GO:0005643">
    <property type="term" value="C:nuclear pore"/>
    <property type="evidence" value="ECO:0007669"/>
    <property type="project" value="TreeGrafter"/>
</dbReference>
<dbReference type="EMBL" id="JACASE010000003">
    <property type="protein sequence ID" value="KAF6486306.1"/>
    <property type="molecule type" value="Genomic_DNA"/>
</dbReference>
<feature type="compositionally biased region" description="Low complexity" evidence="1">
    <location>
        <begin position="1049"/>
        <end position="1062"/>
    </location>
</feature>
<dbReference type="GO" id="GO:0006405">
    <property type="term" value="P:RNA export from nucleus"/>
    <property type="evidence" value="ECO:0007669"/>
    <property type="project" value="TreeGrafter"/>
</dbReference>
<feature type="region of interest" description="Disordered" evidence="1">
    <location>
        <begin position="831"/>
        <end position="923"/>
    </location>
</feature>
<feature type="signal peptide" evidence="2">
    <location>
        <begin position="1"/>
        <end position="23"/>
    </location>
</feature>
<feature type="compositionally biased region" description="Low complexity" evidence="1">
    <location>
        <begin position="946"/>
        <end position="959"/>
    </location>
</feature>
<feature type="region of interest" description="Disordered" evidence="1">
    <location>
        <begin position="938"/>
        <end position="963"/>
    </location>
</feature>
<feature type="region of interest" description="Disordered" evidence="1">
    <location>
        <begin position="1462"/>
        <end position="1481"/>
    </location>
</feature>
<feature type="region of interest" description="Disordered" evidence="1">
    <location>
        <begin position="1172"/>
        <end position="1224"/>
    </location>
</feature>
<dbReference type="PANTHER" id="PTHR23193">
    <property type="entry name" value="NUCLEAR PORE COMPLEX PROTEIN NUP"/>
    <property type="match status" value="1"/>
</dbReference>
<feature type="region of interest" description="Disordered" evidence="1">
    <location>
        <begin position="1042"/>
        <end position="1062"/>
    </location>
</feature>
<feature type="compositionally biased region" description="Low complexity" evidence="1">
    <location>
        <begin position="1198"/>
        <end position="1224"/>
    </location>
</feature>
<protein>
    <submittedName>
        <fullName evidence="3">Nucleoporin 214</fullName>
    </submittedName>
</protein>
<feature type="compositionally biased region" description="Low complexity" evidence="1">
    <location>
        <begin position="1403"/>
        <end position="1413"/>
    </location>
</feature>
<reference evidence="3 4" key="1">
    <citation type="journal article" date="2020" name="Nature">
        <title>Six reference-quality genomes reveal evolution of bat adaptations.</title>
        <authorList>
            <person name="Jebb D."/>
            <person name="Huang Z."/>
            <person name="Pippel M."/>
            <person name="Hughes G.M."/>
            <person name="Lavrichenko K."/>
            <person name="Devanna P."/>
            <person name="Winkler S."/>
            <person name="Jermiin L.S."/>
            <person name="Skirmuntt E.C."/>
            <person name="Katzourakis A."/>
            <person name="Burkitt-Gray L."/>
            <person name="Ray D.A."/>
            <person name="Sullivan K.A.M."/>
            <person name="Roscito J.G."/>
            <person name="Kirilenko B.M."/>
            <person name="Davalos L.M."/>
            <person name="Corthals A.P."/>
            <person name="Power M.L."/>
            <person name="Jones G."/>
            <person name="Ransome R.D."/>
            <person name="Dechmann D.K.N."/>
            <person name="Locatelli A.G."/>
            <person name="Puechmaille S.J."/>
            <person name="Fedrigo O."/>
            <person name="Jarvis E.D."/>
            <person name="Hiller M."/>
            <person name="Vernes S.C."/>
            <person name="Myers E.W."/>
            <person name="Teeling E.C."/>
        </authorList>
    </citation>
    <scope>NUCLEOTIDE SEQUENCE [LARGE SCALE GENOMIC DNA]</scope>
    <source>
        <strain evidence="3">MRouAeg1</strain>
        <tissue evidence="3">Muscle</tissue>
    </source>
</reference>
<keyword evidence="2" id="KW-0732">Signal</keyword>
<feature type="compositionally biased region" description="Polar residues" evidence="1">
    <location>
        <begin position="831"/>
        <end position="848"/>
    </location>
</feature>
<evidence type="ECO:0000313" key="3">
    <source>
        <dbReference type="EMBL" id="KAF6486306.1"/>
    </source>
</evidence>
<feature type="compositionally biased region" description="Low complexity" evidence="1">
    <location>
        <begin position="223"/>
        <end position="257"/>
    </location>
</feature>
<feature type="region of interest" description="Disordered" evidence="1">
    <location>
        <begin position="1084"/>
        <end position="1147"/>
    </location>
</feature>
<feature type="compositionally biased region" description="Low complexity" evidence="1">
    <location>
        <begin position="133"/>
        <end position="155"/>
    </location>
</feature>
<dbReference type="GO" id="GO:0017056">
    <property type="term" value="F:structural constituent of nuclear pore"/>
    <property type="evidence" value="ECO:0007669"/>
    <property type="project" value="TreeGrafter"/>
</dbReference>
<feature type="region of interest" description="Disordered" evidence="1">
    <location>
        <begin position="89"/>
        <end position="177"/>
    </location>
</feature>
<feature type="region of interest" description="Disordered" evidence="1">
    <location>
        <begin position="1488"/>
        <end position="1516"/>
    </location>
</feature>
<feature type="region of interest" description="Disordered" evidence="1">
    <location>
        <begin position="193"/>
        <end position="290"/>
    </location>
</feature>
<name>A0A7J8INR0_ROUAE</name>
<keyword evidence="4" id="KW-1185">Reference proteome</keyword>
<dbReference type="Proteomes" id="UP000593571">
    <property type="component" value="Unassembled WGS sequence"/>
</dbReference>
<dbReference type="GO" id="GO:0008139">
    <property type="term" value="F:nuclear localization sequence binding"/>
    <property type="evidence" value="ECO:0007669"/>
    <property type="project" value="TreeGrafter"/>
</dbReference>
<feature type="compositionally biased region" description="Low complexity" evidence="1">
    <location>
        <begin position="864"/>
        <end position="888"/>
    </location>
</feature>
<sequence>MSCPRNAQVCLLCPTSMAWSLLAEPLGCRFFLLKICLFKTNLEMIPQRLDASAAPAPVSVPPALPAAPAATFSLPSVVGAPTVFSFGSSSLKSSAPVTGEPPPYSSGSDNSKAAPGAGTAPFSFPPPQASLVPTPAASPMAPSPAPFFGSSGFKPTQESTPSASAPNTGVKPSFPPSASAVKVNLSEKFTAGATSAAVNSPQSTSSMLPFSSASKPASSGPLGHSTPLSASSSSMSKASASAGRSAQAGPSPAPSVGQKSPRITPPAAKSGSPQAKSLQPPVTEKQGHQWKESDPVMAGIGEEITHFQKELEELKARTSKACFQVGTPEEMKTLRTESDDLHAFLLEIKETTESLHGDISTLKTTLLEGFAGVEEAREQNERNRDSAYLHLLYKRPLDPRSEARLQEIRRLHQYVKFAVQDVNDVLDLEWDRHLEQKKKQKRLLVPERETLFNTLANNREIINQQRKRLNHLVDSLQQLRLYNQTSQWSLPPVPTQSSTHSFDSDLESLRDALLKTTIESHTKPLPKVPAKLSPVKQAQLRNFLAKRKTPPVRSTAPASLSRSAFLSQRYYEDLDEASSTSSISQSLESEEARAPCKDEDAVVQAPRHAPVVRTPSVQPGLLPQAAAPFAKSHLVPGPPGVMGASGSTSASKIPQGADSTMLATKTVKHGAPGPSHAISAPQAAAAAALRRQMASQAPAISTLTESTLKTVPQVVNVQELKNNPSPTSAAMGSSVSYSTAKAPHPVLTPVAANSQAKQGSLINSLKLSGPTSASGQLSSSDKASGPGATKIETAVTSTPSAAGQFSKPFSFSSAGAGFNFGILAPTPSSNFTATQGATPSAKESSQLDAFSFGGGGRPCPEPVPESSSSSGVTTSTSGAATTSPGESAPWGGRPGAPSGLAVATPSSKPEAPPSKLGELLFPSSSAGETLGSFSGLRVGQADDASKPASKASSAGLPSAQPAKPSLVPSAFNFTGPVVPGKQAEPPVTSSVTATTAAPAAAASSASTSSSSTGVFGSLPATSAGTPVLISFGGVSLSGSKTSFSFGSQPTSSTVPPCAPPAATTATPLPASFPTLSFGGLLSSASVPTPPASSAKSAEEAASSSLPEKPGTSEVSASTASLLGQQQAAPSPQAPLPAPDPVSKDPTLVQLVTSGPSTVASSAGLLAPATEATPAAPAVPDGKTEPTSPASPLPVPGQTAATAATSPGAAPATAEPAGPPATSAAVASVAPSPAAETAVFGTVTSGSSVFTQSPAASSSSAFSQLSSSTATAPSATPLFGQMAASTAPSLFEQQASSIASTASATPQVSSSGFGSPAFGASATGVFGQTTFGQAPAFGQSTSSPVSGFSFSQPGFSSVPAFGQPVASTCTSTCGNVFGASSSTSSSSSFSFGQSSANTGGGVFGQSSPPAFGQSPGFGQGGSVFGGTSATTTTASSSGFSFCQASGFGSSNTGSLFGQAASTGGTVFGQQPPSSSGSVFGAGSTGRGGGFFSGLGGKPSQDAANKNPFSSASGGFGSTTTPNTSNLFGNSGAKTFGGFASSSFGEQKPAGTFSSGGGSVASQGFGFATPNKAGGFGAAPVFGSPPTFGGSPGFGGVPAFGSAPAFTSPLGSTGGKVFGEGTAAASAGGFGFGSSSNTTSFGTLASQNAPTFGSLSQQTSGFGTQSGGFSGFGSGTGGFSFGTSNSSVQGFGGWRS</sequence>
<evidence type="ECO:0000313" key="4">
    <source>
        <dbReference type="Proteomes" id="UP000593571"/>
    </source>
</evidence>
<comment type="caution">
    <text evidence="3">The sequence shown here is derived from an EMBL/GenBank/DDBJ whole genome shotgun (WGS) entry which is preliminary data.</text>
</comment>